<proteinExistence type="inferred from homology"/>
<organism evidence="8 9">
    <name type="scientific">Strongyloides papillosus</name>
    <name type="common">Intestinal threadworm</name>
    <dbReference type="NCBI Taxonomy" id="174720"/>
    <lineage>
        <taxon>Eukaryota</taxon>
        <taxon>Metazoa</taxon>
        <taxon>Ecdysozoa</taxon>
        <taxon>Nematoda</taxon>
        <taxon>Chromadorea</taxon>
        <taxon>Rhabditida</taxon>
        <taxon>Tylenchina</taxon>
        <taxon>Panagrolaimomorpha</taxon>
        <taxon>Strongyloidoidea</taxon>
        <taxon>Strongyloididae</taxon>
        <taxon>Strongyloides</taxon>
    </lineage>
</organism>
<keyword evidence="2 5" id="KW-0808">Transferase</keyword>
<accession>A0A0N5BM97</accession>
<dbReference type="GO" id="GO:0008270">
    <property type="term" value="F:zinc ion binding"/>
    <property type="evidence" value="ECO:0007669"/>
    <property type="project" value="InterPro"/>
</dbReference>
<dbReference type="HAMAP" id="MF_00185">
    <property type="entry name" value="IPP_trans"/>
    <property type="match status" value="1"/>
</dbReference>
<dbReference type="SMART" id="SM00451">
    <property type="entry name" value="ZnF_U1"/>
    <property type="match status" value="1"/>
</dbReference>
<dbReference type="Gene3D" id="3.40.50.300">
    <property type="entry name" value="P-loop containing nucleotide triphosphate hydrolases"/>
    <property type="match status" value="1"/>
</dbReference>
<dbReference type="SUPFAM" id="SSF52540">
    <property type="entry name" value="P-loop containing nucleoside triphosphate hydrolases"/>
    <property type="match status" value="2"/>
</dbReference>
<name>A0A0N5BM97_STREA</name>
<evidence type="ECO:0000313" key="8">
    <source>
        <dbReference type="Proteomes" id="UP000046392"/>
    </source>
</evidence>
<dbReference type="GO" id="GO:0052381">
    <property type="term" value="F:tRNA dimethylallyltransferase activity"/>
    <property type="evidence" value="ECO:0007669"/>
    <property type="project" value="InterPro"/>
</dbReference>
<dbReference type="AlphaFoldDB" id="A0A0N5BM97"/>
<evidence type="ECO:0000256" key="4">
    <source>
        <dbReference type="ARBA" id="ARBA00022840"/>
    </source>
</evidence>
<evidence type="ECO:0000256" key="2">
    <source>
        <dbReference type="ARBA" id="ARBA00022679"/>
    </source>
</evidence>
<keyword evidence="4 5" id="KW-0067">ATP-binding</keyword>
<dbReference type="PANTHER" id="PTHR11088:SF89">
    <property type="entry name" value="TRNA DIMETHYLALLYLTRANSFERASE"/>
    <property type="match status" value="1"/>
</dbReference>
<dbReference type="Gene3D" id="1.10.20.140">
    <property type="match status" value="1"/>
</dbReference>
<keyword evidence="8" id="KW-1185">Reference proteome</keyword>
<evidence type="ECO:0000313" key="9">
    <source>
        <dbReference type="WBParaSite" id="SPAL_0000703700.1"/>
    </source>
</evidence>
<dbReference type="SUPFAM" id="SSF57667">
    <property type="entry name" value="beta-beta-alpha zinc fingers"/>
    <property type="match status" value="1"/>
</dbReference>
<protein>
    <submittedName>
        <fullName evidence="9">U1-type domain-containing protein</fullName>
    </submittedName>
</protein>
<keyword evidence="3 5" id="KW-0547">Nucleotide-binding</keyword>
<evidence type="ECO:0000256" key="5">
    <source>
        <dbReference type="RuleBase" id="RU003785"/>
    </source>
</evidence>
<dbReference type="PANTHER" id="PTHR11088">
    <property type="entry name" value="TRNA DIMETHYLALLYLTRANSFERASE"/>
    <property type="match status" value="1"/>
</dbReference>
<dbReference type="GO" id="GO:0006400">
    <property type="term" value="P:tRNA modification"/>
    <property type="evidence" value="ECO:0007669"/>
    <property type="project" value="TreeGrafter"/>
</dbReference>
<dbReference type="WBParaSite" id="SPAL_0000703700.1">
    <property type="protein sequence ID" value="SPAL_0000703700.1"/>
    <property type="gene ID" value="SPAL_0000703700"/>
</dbReference>
<dbReference type="STRING" id="174720.A0A0N5BM97"/>
<feature type="domain" description="U1-type" evidence="7">
    <location>
        <begin position="368"/>
        <end position="402"/>
    </location>
</feature>
<dbReference type="Pfam" id="PF01715">
    <property type="entry name" value="IPPT"/>
    <property type="match status" value="1"/>
</dbReference>
<sequence length="420" mass="48949">MKRFLSTMVKVKNPYVVVMGCTGAGKSDAAIEIAKKFNGEVISADSQQIYKGLDIATNKVTEDEKKGVQHHLMSFLEPDVRGYNVHQFRDDCFDIMNNLWSQGKLPVICGGTSYYIEGILFNDNLIPTDQNKVNEIRMSLKNKSNDELYEMLLEIDHISGNQVHRNNRARVQRAIEIALTTGTKKSEFIKRQEKNDNKLRYENVLIINMDAEEKILDDRLNKRVDKMVERGLKDELKSFYESHGQKLGKFGIMQSIGIKEFQPWFKDETDSNFERGINDLQVHTRQYARKQRKRLRQRLMNRNNGVNHIYLVDTTEKNDFYNQNIPIILDIVDNFINKGDIKNINNQYCKLWKKSENCQSTIDNELLNKVFFCEVCSIEIHGSTSWEHHIEGKKHKHLLKKKRDKDVVQSNSKELKEKIG</sequence>
<dbReference type="InterPro" id="IPR036236">
    <property type="entry name" value="Znf_C2H2_sf"/>
</dbReference>
<feature type="region of interest" description="Disordered" evidence="6">
    <location>
        <begin position="401"/>
        <end position="420"/>
    </location>
</feature>
<dbReference type="NCBIfam" id="TIGR00174">
    <property type="entry name" value="miaA"/>
    <property type="match status" value="1"/>
</dbReference>
<dbReference type="InterPro" id="IPR027417">
    <property type="entry name" value="P-loop_NTPase"/>
</dbReference>
<dbReference type="GO" id="GO:0003676">
    <property type="term" value="F:nucleic acid binding"/>
    <property type="evidence" value="ECO:0007669"/>
    <property type="project" value="InterPro"/>
</dbReference>
<dbReference type="GO" id="GO:0005524">
    <property type="term" value="F:ATP binding"/>
    <property type="evidence" value="ECO:0007669"/>
    <property type="project" value="UniProtKB-KW"/>
</dbReference>
<dbReference type="GO" id="GO:0005739">
    <property type="term" value="C:mitochondrion"/>
    <property type="evidence" value="ECO:0007669"/>
    <property type="project" value="TreeGrafter"/>
</dbReference>
<reference evidence="9" key="1">
    <citation type="submission" date="2017-02" db="UniProtKB">
        <authorList>
            <consortium name="WormBaseParasite"/>
        </authorList>
    </citation>
    <scope>IDENTIFICATION</scope>
</reference>
<evidence type="ECO:0000256" key="3">
    <source>
        <dbReference type="ARBA" id="ARBA00022741"/>
    </source>
</evidence>
<evidence type="ECO:0000256" key="1">
    <source>
        <dbReference type="ARBA" id="ARBA00005842"/>
    </source>
</evidence>
<dbReference type="InterPro" id="IPR018022">
    <property type="entry name" value="IPT"/>
</dbReference>
<dbReference type="Gene3D" id="3.30.160.60">
    <property type="entry name" value="Classic Zinc Finger"/>
    <property type="match status" value="1"/>
</dbReference>
<evidence type="ECO:0000256" key="6">
    <source>
        <dbReference type="SAM" id="MobiDB-lite"/>
    </source>
</evidence>
<evidence type="ECO:0000259" key="7">
    <source>
        <dbReference type="SMART" id="SM00451"/>
    </source>
</evidence>
<comment type="similarity">
    <text evidence="1 5">Belongs to the IPP transferase family.</text>
</comment>
<dbReference type="InterPro" id="IPR003604">
    <property type="entry name" value="Matrin/U1-like-C_Znf_C2H2"/>
</dbReference>
<dbReference type="InterPro" id="IPR039657">
    <property type="entry name" value="Dimethylallyltransferase"/>
</dbReference>
<dbReference type="Proteomes" id="UP000046392">
    <property type="component" value="Unplaced"/>
</dbReference>